<accession>A0ABV5P2L7</accession>
<dbReference type="EMBL" id="JBHMCF010000057">
    <property type="protein sequence ID" value="MFB9476816.1"/>
    <property type="molecule type" value="Genomic_DNA"/>
</dbReference>
<dbReference type="Proteomes" id="UP001589568">
    <property type="component" value="Unassembled WGS sequence"/>
</dbReference>
<gene>
    <name evidence="1" type="ORF">ACFFR3_45630</name>
</gene>
<sequence length="58" mass="5605">MARRAYSGIVNMGGSMSLNGVAVGDGATIVVNGKTVEVAADDDTTTTGAGDEAGTSGK</sequence>
<evidence type="ECO:0000313" key="1">
    <source>
        <dbReference type="EMBL" id="MFB9476816.1"/>
    </source>
</evidence>
<comment type="caution">
    <text evidence="1">The sequence shown here is derived from an EMBL/GenBank/DDBJ whole genome shotgun (WGS) entry which is preliminary data.</text>
</comment>
<protein>
    <submittedName>
        <fullName evidence="1">Uncharacterized protein</fullName>
    </submittedName>
</protein>
<organism evidence="1 2">
    <name type="scientific">Nonomuraea salmonea</name>
    <dbReference type="NCBI Taxonomy" id="46181"/>
    <lineage>
        <taxon>Bacteria</taxon>
        <taxon>Bacillati</taxon>
        <taxon>Actinomycetota</taxon>
        <taxon>Actinomycetes</taxon>
        <taxon>Streptosporangiales</taxon>
        <taxon>Streptosporangiaceae</taxon>
        <taxon>Nonomuraea</taxon>
    </lineage>
</organism>
<keyword evidence="2" id="KW-1185">Reference proteome</keyword>
<evidence type="ECO:0000313" key="2">
    <source>
        <dbReference type="Proteomes" id="UP001589568"/>
    </source>
</evidence>
<dbReference type="RefSeq" id="WP_379485187.1">
    <property type="nucleotide sequence ID" value="NZ_JBHMCF010000057.1"/>
</dbReference>
<reference evidence="1 2" key="1">
    <citation type="submission" date="2024-09" db="EMBL/GenBank/DDBJ databases">
        <authorList>
            <person name="Sun Q."/>
            <person name="Mori K."/>
        </authorList>
    </citation>
    <scope>NUCLEOTIDE SEQUENCE [LARGE SCALE GENOMIC DNA]</scope>
    <source>
        <strain evidence="1 2">JCM 3324</strain>
    </source>
</reference>
<proteinExistence type="predicted"/>
<name>A0ABV5P2L7_9ACTN</name>